<sequence>MWTWCKNKNLSFGNIFQYNGHIRTVIELFCEQTPTYCVCLSHVCKAFRNSFELAGQIRNENYVRMGNFKHKHSKMIKTMKQEMEKYLKGGEIDKSFLRVIENSNEKMNPDLDICNNNTSEEVKEPDLSSCNSINQKTMKHDLNISNNSINLNSKIQNEISLYNEKDEIIQRQ</sequence>
<evidence type="ECO:0000313" key="2">
    <source>
        <dbReference type="Proteomes" id="UP000023152"/>
    </source>
</evidence>
<dbReference type="EMBL" id="ASPP01019881">
    <property type="protein sequence ID" value="ETO14648.1"/>
    <property type="molecule type" value="Genomic_DNA"/>
</dbReference>
<comment type="caution">
    <text evidence="1">The sequence shown here is derived from an EMBL/GenBank/DDBJ whole genome shotgun (WGS) entry which is preliminary data.</text>
</comment>
<name>X6MKV8_RETFI</name>
<evidence type="ECO:0000313" key="1">
    <source>
        <dbReference type="EMBL" id="ETO14648.1"/>
    </source>
</evidence>
<dbReference type="AlphaFoldDB" id="X6MKV8"/>
<accession>X6MKV8</accession>
<gene>
    <name evidence="1" type="ORF">RFI_22719</name>
</gene>
<dbReference type="Proteomes" id="UP000023152">
    <property type="component" value="Unassembled WGS sequence"/>
</dbReference>
<proteinExistence type="predicted"/>
<organism evidence="1 2">
    <name type="scientific">Reticulomyxa filosa</name>
    <dbReference type="NCBI Taxonomy" id="46433"/>
    <lineage>
        <taxon>Eukaryota</taxon>
        <taxon>Sar</taxon>
        <taxon>Rhizaria</taxon>
        <taxon>Retaria</taxon>
        <taxon>Foraminifera</taxon>
        <taxon>Monothalamids</taxon>
        <taxon>Reticulomyxidae</taxon>
        <taxon>Reticulomyxa</taxon>
    </lineage>
</organism>
<keyword evidence="2" id="KW-1185">Reference proteome</keyword>
<reference evidence="1 2" key="1">
    <citation type="journal article" date="2013" name="Curr. Biol.">
        <title>The Genome of the Foraminiferan Reticulomyxa filosa.</title>
        <authorList>
            <person name="Glockner G."/>
            <person name="Hulsmann N."/>
            <person name="Schleicher M."/>
            <person name="Noegel A.A."/>
            <person name="Eichinger L."/>
            <person name="Gallinger C."/>
            <person name="Pawlowski J."/>
            <person name="Sierra R."/>
            <person name="Euteneuer U."/>
            <person name="Pillet L."/>
            <person name="Moustafa A."/>
            <person name="Platzer M."/>
            <person name="Groth M."/>
            <person name="Szafranski K."/>
            <person name="Schliwa M."/>
        </authorList>
    </citation>
    <scope>NUCLEOTIDE SEQUENCE [LARGE SCALE GENOMIC DNA]</scope>
</reference>
<protein>
    <submittedName>
        <fullName evidence="1">Uncharacterized protein</fullName>
    </submittedName>
</protein>